<dbReference type="NCBIfam" id="NF006354">
    <property type="entry name" value="PRK08578.1-2"/>
    <property type="match status" value="1"/>
</dbReference>
<evidence type="ECO:0000256" key="4">
    <source>
        <dbReference type="ARBA" id="ARBA00022692"/>
    </source>
</evidence>
<dbReference type="HOGENOM" id="CLU_060478_0_0_2"/>
<feature type="transmembrane region" description="Helical" evidence="9">
    <location>
        <begin position="220"/>
        <end position="240"/>
    </location>
</feature>
<name>A0A0E3WSM3_METMZ</name>
<protein>
    <recommendedName>
        <fullName evidence="9">Protein-export membrane protein SecF</fullName>
    </recommendedName>
</protein>
<keyword evidence="8 9" id="KW-0472">Membrane</keyword>
<dbReference type="PATRIC" id="fig|1434113.4.peg.4086"/>
<evidence type="ECO:0000256" key="2">
    <source>
        <dbReference type="ARBA" id="ARBA00022448"/>
    </source>
</evidence>
<gene>
    <name evidence="9" type="primary">secF</name>
    <name evidence="11" type="ORF">MSMAC_3260</name>
</gene>
<comment type="subcellular location">
    <subcellularLocation>
        <location evidence="1 9">Cell membrane</location>
        <topology evidence="1 9">Multi-pass membrane protein</topology>
    </subcellularLocation>
</comment>
<comment type="similarity">
    <text evidence="9">Belongs to the SecD/SecF family. SecF subfamily.</text>
</comment>
<dbReference type="GO" id="GO:0005886">
    <property type="term" value="C:plasma membrane"/>
    <property type="evidence" value="ECO:0007669"/>
    <property type="project" value="UniProtKB-SubCell"/>
</dbReference>
<feature type="transmembrane region" description="Helical" evidence="9">
    <location>
        <begin position="299"/>
        <end position="327"/>
    </location>
</feature>
<keyword evidence="7 9" id="KW-0811">Translocation</keyword>
<evidence type="ECO:0000256" key="8">
    <source>
        <dbReference type="ARBA" id="ARBA00023136"/>
    </source>
</evidence>
<dbReference type="Proteomes" id="UP000033071">
    <property type="component" value="Chromosome"/>
</dbReference>
<evidence type="ECO:0000256" key="9">
    <source>
        <dbReference type="HAMAP-Rule" id="MF_01464"/>
    </source>
</evidence>
<keyword evidence="3 9" id="KW-1003">Cell membrane</keyword>
<evidence type="ECO:0000256" key="7">
    <source>
        <dbReference type="ARBA" id="ARBA00023010"/>
    </source>
</evidence>
<reference evidence="11 12" key="1">
    <citation type="submission" date="2014-07" db="EMBL/GenBank/DDBJ databases">
        <title>Methanogenic archaea and the global carbon cycle.</title>
        <authorList>
            <person name="Henriksen J.R."/>
            <person name="Luke J."/>
            <person name="Reinhart S."/>
            <person name="Benedict M.N."/>
            <person name="Youngblut N.D."/>
            <person name="Metcalf M.E."/>
            <person name="Whitaker R.J."/>
            <person name="Metcalf W.W."/>
        </authorList>
    </citation>
    <scope>NUCLEOTIDE SEQUENCE [LARGE SCALE GENOMIC DNA]</scope>
    <source>
        <strain evidence="11 12">C16</strain>
    </source>
</reference>
<dbReference type="Gene3D" id="1.20.1640.10">
    <property type="entry name" value="Multidrug efflux transporter AcrB transmembrane domain"/>
    <property type="match status" value="1"/>
</dbReference>
<dbReference type="GO" id="GO:0065002">
    <property type="term" value="P:intracellular protein transmembrane transport"/>
    <property type="evidence" value="ECO:0007669"/>
    <property type="project" value="UniProtKB-UniRule"/>
</dbReference>
<organism evidence="11 12">
    <name type="scientific">Methanosarcina mazei C16</name>
    <dbReference type="NCBI Taxonomy" id="1434113"/>
    <lineage>
        <taxon>Archaea</taxon>
        <taxon>Methanobacteriati</taxon>
        <taxon>Methanobacteriota</taxon>
        <taxon>Stenosarchaea group</taxon>
        <taxon>Methanomicrobia</taxon>
        <taxon>Methanosarcinales</taxon>
        <taxon>Methanosarcinaceae</taxon>
        <taxon>Methanosarcina</taxon>
    </lineage>
</organism>
<evidence type="ECO:0000259" key="10">
    <source>
        <dbReference type="Pfam" id="PF02355"/>
    </source>
</evidence>
<dbReference type="Pfam" id="PF02355">
    <property type="entry name" value="SecD_SecF_C"/>
    <property type="match status" value="1"/>
</dbReference>
<comment type="function">
    <text evidence="9">Involved in protein export.</text>
</comment>
<dbReference type="AlphaFoldDB" id="A0A0E3WSM3"/>
<evidence type="ECO:0000313" key="11">
    <source>
        <dbReference type="EMBL" id="AKB73150.1"/>
    </source>
</evidence>
<evidence type="ECO:0000256" key="5">
    <source>
        <dbReference type="ARBA" id="ARBA00022927"/>
    </source>
</evidence>
<dbReference type="InterPro" id="IPR048634">
    <property type="entry name" value="SecD_SecF_C"/>
</dbReference>
<dbReference type="EMBL" id="CP009514">
    <property type="protein sequence ID" value="AKB73150.1"/>
    <property type="molecule type" value="Genomic_DNA"/>
</dbReference>
<evidence type="ECO:0000313" key="12">
    <source>
        <dbReference type="Proteomes" id="UP000033071"/>
    </source>
</evidence>
<evidence type="ECO:0000256" key="1">
    <source>
        <dbReference type="ARBA" id="ARBA00004651"/>
    </source>
</evidence>
<accession>A0A0E3WSM3</accession>
<dbReference type="PANTHER" id="PTHR30081:SF8">
    <property type="entry name" value="PROTEIN TRANSLOCASE SUBUNIT SECF"/>
    <property type="match status" value="1"/>
</dbReference>
<feature type="transmembrane region" description="Helical" evidence="9">
    <location>
        <begin position="57"/>
        <end position="77"/>
    </location>
</feature>
<feature type="domain" description="Protein export membrane protein SecD/SecF C-terminal" evidence="10">
    <location>
        <begin position="142"/>
        <end position="326"/>
    </location>
</feature>
<dbReference type="KEGG" id="mmac:MSMAC_3260"/>
<feature type="transmembrane region" description="Helical" evidence="9">
    <location>
        <begin position="168"/>
        <end position="187"/>
    </location>
</feature>
<dbReference type="InterPro" id="IPR024921">
    <property type="entry name" value="SecF_arc"/>
</dbReference>
<dbReference type="HAMAP" id="MF_01464_A">
    <property type="entry name" value="SecF_A"/>
    <property type="match status" value="1"/>
</dbReference>
<keyword evidence="5 9" id="KW-0653">Protein transport</keyword>
<comment type="subunit">
    <text evidence="9">Part of the protein translocation apparatus. Forms a complex with SecD.</text>
</comment>
<proteinExistence type="inferred from homology"/>
<feature type="transmembrane region" description="Helical" evidence="9">
    <location>
        <begin position="261"/>
        <end position="287"/>
    </location>
</feature>
<evidence type="ECO:0000256" key="6">
    <source>
        <dbReference type="ARBA" id="ARBA00022989"/>
    </source>
</evidence>
<dbReference type="GO" id="GO:0006605">
    <property type="term" value="P:protein targeting"/>
    <property type="evidence" value="ECO:0007669"/>
    <property type="project" value="UniProtKB-UniRule"/>
</dbReference>
<dbReference type="SUPFAM" id="SSF82866">
    <property type="entry name" value="Multidrug efflux transporter AcrB transmembrane domain"/>
    <property type="match status" value="1"/>
</dbReference>
<evidence type="ECO:0000256" key="3">
    <source>
        <dbReference type="ARBA" id="ARBA00022475"/>
    </source>
</evidence>
<sequence>MVLPCSKFERFLDSRSGKKTRIDSRKNRRIHPEYLIMATGLTEFLDNFVKSHDNRQLLAFPLAVLAISLVVLLVSFVSSGSPLILGMEFQGGTQISLETTESPAVLENMYSSYPITDVRQAGSRVIMQFGIMDNEQQRQLEEDVMGRYSNVQIQQVGPVYGQELQVQALQALFISFIGMAIIVFLIFRTLVPSAAIILSAFSDIVIAAAFMRVVGIELSLGTLAALLMLIGYSVDSDILLTNRVIKRRGPVEEKISRAMHTGITMTTTTLAALTAMFIVSTFAYLVVPSFTQITLLSQISIVLIAGLFADMMNTWLLNTGILRWYALKPEFRGRYNR</sequence>
<dbReference type="InterPro" id="IPR022813">
    <property type="entry name" value="SecD/SecF_arch_bac"/>
</dbReference>
<keyword evidence="4 9" id="KW-0812">Transmembrane</keyword>
<keyword evidence="2 9" id="KW-0813">Transport</keyword>
<dbReference type="PANTHER" id="PTHR30081">
    <property type="entry name" value="PROTEIN-EXPORT MEMBRANE PROTEIN SEC"/>
    <property type="match status" value="1"/>
</dbReference>
<keyword evidence="6 9" id="KW-1133">Transmembrane helix</keyword>
<feature type="transmembrane region" description="Helical" evidence="9">
    <location>
        <begin position="194"/>
        <end position="214"/>
    </location>
</feature>